<gene>
    <name evidence="10" type="ORF">MNEG_12693</name>
</gene>
<keyword evidence="1" id="KW-0723">Serine/threonine-protein kinase</keyword>
<keyword evidence="11" id="KW-1185">Reference proteome</keyword>
<evidence type="ECO:0000256" key="5">
    <source>
        <dbReference type="ARBA" id="ARBA00022840"/>
    </source>
</evidence>
<dbReference type="InterPro" id="IPR051681">
    <property type="entry name" value="Ser/Thr_Kinases-Pseudokinases"/>
</dbReference>
<dbReference type="InterPro" id="IPR011009">
    <property type="entry name" value="Kinase-like_dom_sf"/>
</dbReference>
<evidence type="ECO:0000313" key="11">
    <source>
        <dbReference type="Proteomes" id="UP000054498"/>
    </source>
</evidence>
<dbReference type="InterPro" id="IPR000719">
    <property type="entry name" value="Prot_kinase_dom"/>
</dbReference>
<dbReference type="InterPro" id="IPR017441">
    <property type="entry name" value="Protein_kinase_ATP_BS"/>
</dbReference>
<feature type="compositionally biased region" description="Gly residues" evidence="7">
    <location>
        <begin position="342"/>
        <end position="353"/>
    </location>
</feature>
<feature type="region of interest" description="Disordered" evidence="7">
    <location>
        <begin position="578"/>
        <end position="615"/>
    </location>
</feature>
<dbReference type="GO" id="GO:0004674">
    <property type="term" value="F:protein serine/threonine kinase activity"/>
    <property type="evidence" value="ECO:0007669"/>
    <property type="project" value="UniProtKB-KW"/>
</dbReference>
<dbReference type="PANTHER" id="PTHR44329">
    <property type="entry name" value="SERINE/THREONINE-PROTEIN KINASE TNNI3K-RELATED"/>
    <property type="match status" value="1"/>
</dbReference>
<feature type="compositionally biased region" description="Low complexity" evidence="7">
    <location>
        <begin position="308"/>
        <end position="322"/>
    </location>
</feature>
<accession>A0A0D2MK04</accession>
<dbReference type="PROSITE" id="PS00108">
    <property type="entry name" value="PROTEIN_KINASE_ST"/>
    <property type="match status" value="1"/>
</dbReference>
<keyword evidence="4" id="KW-0418">Kinase</keyword>
<feature type="compositionally biased region" description="Low complexity" evidence="7">
    <location>
        <begin position="280"/>
        <end position="293"/>
    </location>
</feature>
<dbReference type="SMART" id="SM00220">
    <property type="entry name" value="S_TKc"/>
    <property type="match status" value="1"/>
</dbReference>
<dbReference type="Pfam" id="PF07714">
    <property type="entry name" value="PK_Tyr_Ser-Thr"/>
    <property type="match status" value="1"/>
</dbReference>
<keyword evidence="8" id="KW-0812">Transmembrane</keyword>
<dbReference type="InterPro" id="IPR001245">
    <property type="entry name" value="Ser-Thr/Tyr_kinase_cat_dom"/>
</dbReference>
<dbReference type="Proteomes" id="UP000054498">
    <property type="component" value="Unassembled WGS sequence"/>
</dbReference>
<dbReference type="Gene3D" id="1.10.510.10">
    <property type="entry name" value="Transferase(Phosphotransferase) domain 1"/>
    <property type="match status" value="1"/>
</dbReference>
<proteinExistence type="predicted"/>
<keyword evidence="5 6" id="KW-0067">ATP-binding</keyword>
<feature type="binding site" evidence="6">
    <location>
        <position position="510"/>
    </location>
    <ligand>
        <name>ATP</name>
        <dbReference type="ChEBI" id="CHEBI:30616"/>
    </ligand>
</feature>
<keyword evidence="8" id="KW-0472">Membrane</keyword>
<evidence type="ECO:0000256" key="4">
    <source>
        <dbReference type="ARBA" id="ARBA00022777"/>
    </source>
</evidence>
<keyword evidence="8" id="KW-1133">Transmembrane helix</keyword>
<dbReference type="OrthoDB" id="4062651at2759"/>
<dbReference type="RefSeq" id="XP_013894290.1">
    <property type="nucleotide sequence ID" value="XM_014038836.1"/>
</dbReference>
<feature type="region of interest" description="Disordered" evidence="7">
    <location>
        <begin position="441"/>
        <end position="479"/>
    </location>
</feature>
<keyword evidence="3 6" id="KW-0547">Nucleotide-binding</keyword>
<protein>
    <recommendedName>
        <fullName evidence="9">Protein kinase domain-containing protein</fullName>
    </recommendedName>
</protein>
<name>A0A0D2MK04_9CHLO</name>
<evidence type="ECO:0000256" key="7">
    <source>
        <dbReference type="SAM" id="MobiDB-lite"/>
    </source>
</evidence>
<reference evidence="10 11" key="1">
    <citation type="journal article" date="2013" name="BMC Genomics">
        <title>Reconstruction of the lipid metabolism for the microalga Monoraphidium neglectum from its genome sequence reveals characteristics suitable for biofuel production.</title>
        <authorList>
            <person name="Bogen C."/>
            <person name="Al-Dilaimi A."/>
            <person name="Albersmeier A."/>
            <person name="Wichmann J."/>
            <person name="Grundmann M."/>
            <person name="Rupp O."/>
            <person name="Lauersen K.J."/>
            <person name="Blifernez-Klassen O."/>
            <person name="Kalinowski J."/>
            <person name="Goesmann A."/>
            <person name="Mussgnug J.H."/>
            <person name="Kruse O."/>
        </authorList>
    </citation>
    <scope>NUCLEOTIDE SEQUENCE [LARGE SCALE GENOMIC DNA]</scope>
    <source>
        <strain evidence="10 11">SAG 48.87</strain>
    </source>
</reference>
<dbReference type="EMBL" id="KK103600">
    <property type="protein sequence ID" value="KIY95270.1"/>
    <property type="molecule type" value="Genomic_DNA"/>
</dbReference>
<dbReference type="PROSITE" id="PS00107">
    <property type="entry name" value="PROTEIN_KINASE_ATP"/>
    <property type="match status" value="1"/>
</dbReference>
<dbReference type="AlphaFoldDB" id="A0A0D2MK04"/>
<evidence type="ECO:0000313" key="10">
    <source>
        <dbReference type="EMBL" id="KIY95270.1"/>
    </source>
</evidence>
<dbReference type="Gene3D" id="3.30.200.20">
    <property type="entry name" value="Phosphorylase Kinase, domain 1"/>
    <property type="match status" value="1"/>
</dbReference>
<dbReference type="STRING" id="145388.A0A0D2MK04"/>
<evidence type="ECO:0000259" key="9">
    <source>
        <dbReference type="PROSITE" id="PS50011"/>
    </source>
</evidence>
<organism evidence="10 11">
    <name type="scientific">Monoraphidium neglectum</name>
    <dbReference type="NCBI Taxonomy" id="145388"/>
    <lineage>
        <taxon>Eukaryota</taxon>
        <taxon>Viridiplantae</taxon>
        <taxon>Chlorophyta</taxon>
        <taxon>core chlorophytes</taxon>
        <taxon>Chlorophyceae</taxon>
        <taxon>CS clade</taxon>
        <taxon>Sphaeropleales</taxon>
        <taxon>Selenastraceae</taxon>
        <taxon>Monoraphidium</taxon>
    </lineage>
</organism>
<feature type="region of interest" description="Disordered" evidence="7">
    <location>
        <begin position="35"/>
        <end position="91"/>
    </location>
</feature>
<evidence type="ECO:0000256" key="3">
    <source>
        <dbReference type="ARBA" id="ARBA00022741"/>
    </source>
</evidence>
<feature type="region of interest" description="Disordered" evidence="7">
    <location>
        <begin position="256"/>
        <end position="293"/>
    </location>
</feature>
<evidence type="ECO:0000256" key="6">
    <source>
        <dbReference type="PROSITE-ProRule" id="PRU10141"/>
    </source>
</evidence>
<evidence type="ECO:0000256" key="8">
    <source>
        <dbReference type="SAM" id="Phobius"/>
    </source>
</evidence>
<dbReference type="InterPro" id="IPR008271">
    <property type="entry name" value="Ser/Thr_kinase_AS"/>
</dbReference>
<keyword evidence="2" id="KW-0808">Transferase</keyword>
<feature type="compositionally biased region" description="Polar residues" evidence="7">
    <location>
        <begin position="448"/>
        <end position="472"/>
    </location>
</feature>
<evidence type="ECO:0000256" key="1">
    <source>
        <dbReference type="ARBA" id="ARBA00022527"/>
    </source>
</evidence>
<dbReference type="KEGG" id="mng:MNEG_12693"/>
<evidence type="ECO:0000256" key="2">
    <source>
        <dbReference type="ARBA" id="ARBA00022679"/>
    </source>
</evidence>
<dbReference type="PANTHER" id="PTHR44329:SF214">
    <property type="entry name" value="PROTEIN KINASE DOMAIN-CONTAINING PROTEIN"/>
    <property type="match status" value="1"/>
</dbReference>
<dbReference type="PROSITE" id="PS50011">
    <property type="entry name" value="PROTEIN_KINASE_DOM"/>
    <property type="match status" value="1"/>
</dbReference>
<dbReference type="GO" id="GO:0005524">
    <property type="term" value="F:ATP binding"/>
    <property type="evidence" value="ECO:0007669"/>
    <property type="project" value="UniProtKB-UniRule"/>
</dbReference>
<feature type="region of interest" description="Disordered" evidence="7">
    <location>
        <begin position="308"/>
        <end position="353"/>
    </location>
</feature>
<feature type="transmembrane region" description="Helical" evidence="8">
    <location>
        <begin position="226"/>
        <end position="247"/>
    </location>
</feature>
<feature type="domain" description="Protein kinase" evidence="9">
    <location>
        <begin position="483"/>
        <end position="844"/>
    </location>
</feature>
<sequence length="844" mass="84652">MTAHDVSAAPDASISWPPPGGVAVPRDAYLILHGAHDGPRMGNPSPPARVAAGPPLSLAAGASTGGGGMRRLLQGPPTVDDDDAAREHGSAPPITTLDFGFARALFAITHDDKAAGGLVESELVLPPPEFAEIKRRRANKTDFEINLQGSVASFQGTRFLDDLGSRLLVDYLDCYLLTAYDVVLTSDPAALPPDYNWPAPGAPLRRGSFAGGGGGGGGLSRQGQQALIGTLTAAAAVALVLLGLVLWSAAAARRRREVEGRGEGASKGFAGARFARRGAEGPPGTEPPAAAGKGGAAAAAGVLCSNLSSPPASRSASDATAARGGGGGGAGRRSEDSAVLGAGDGDGGGGGGAGTSLRWKQLLMAINTRVTDIHAKRLAAGLPAPPSDRSRSADDLPVPAELMSRGASGASAATAAAAAAAADVQRGAAEDAAAAERGAVAAVAPSGESGTVKRSASSHRSVLTSSGSSSMRTAPRHGQPQQLQLLGALGSGTFGTVFRARWRGAEVAVKLVRLPAATGAAEQGGGGGGGEGAQQAAFARARESMAVQEAAISSTMTHPNIVALYCIGLRPINAPDGGGAAAAGDAAAAEGGDGTSGERVRPEDASGGSGGGGSGAGGGAVVLAWELQLIMEHCDQGTLRQALDEGRLRDVTTGLTSLPLALAIAHGVASAMEYLHEESVLHGDLKASNVLLKSQGGAGGAGPAVSMLDYDPGCLIAKVSDFGLARAIDPAATHVSACHAGTLTHMSPELLLEGRASKASDVYAFGMLLWELVTAGRAFSTVPKPLVGHAIVQQRLRPAWPPPVVGPAWARLRQLAELSWAHDAAARRSQASSTRVSRLTLHPC</sequence>
<dbReference type="GeneID" id="25730081"/>
<dbReference type="SUPFAM" id="SSF56112">
    <property type="entry name" value="Protein kinase-like (PK-like)"/>
    <property type="match status" value="1"/>
</dbReference>
<feature type="compositionally biased region" description="Low complexity" evidence="7">
    <location>
        <begin position="51"/>
        <end position="62"/>
    </location>
</feature>